<evidence type="ECO:0000313" key="2">
    <source>
        <dbReference type="EMBL" id="SDM18700.1"/>
    </source>
</evidence>
<organism evidence="2 3">
    <name type="scientific">Geodermatophilus siccatus</name>
    <dbReference type="NCBI Taxonomy" id="1137991"/>
    <lineage>
        <taxon>Bacteria</taxon>
        <taxon>Bacillati</taxon>
        <taxon>Actinomycetota</taxon>
        <taxon>Actinomycetes</taxon>
        <taxon>Geodermatophilales</taxon>
        <taxon>Geodermatophilaceae</taxon>
        <taxon>Geodermatophilus</taxon>
    </lineage>
</organism>
<keyword evidence="3" id="KW-1185">Reference proteome</keyword>
<evidence type="ECO:0000256" key="1">
    <source>
        <dbReference type="SAM" id="MobiDB-lite"/>
    </source>
</evidence>
<feature type="compositionally biased region" description="Pro residues" evidence="1">
    <location>
        <begin position="12"/>
        <end position="33"/>
    </location>
</feature>
<name>A0A1G9R6F2_9ACTN</name>
<dbReference type="RefSeq" id="WP_091216646.1">
    <property type="nucleotide sequence ID" value="NZ_FNHE01000004.1"/>
</dbReference>
<dbReference type="EMBL" id="FNHE01000004">
    <property type="protein sequence ID" value="SDM18700.1"/>
    <property type="molecule type" value="Genomic_DNA"/>
</dbReference>
<dbReference type="OrthoDB" id="5197716at2"/>
<proteinExistence type="predicted"/>
<accession>A0A1G9R6F2</accession>
<dbReference type="STRING" id="1137991.SAMN05660642_01792"/>
<reference evidence="3" key="1">
    <citation type="submission" date="2016-10" db="EMBL/GenBank/DDBJ databases">
        <authorList>
            <person name="Varghese N."/>
            <person name="Submissions S."/>
        </authorList>
    </citation>
    <scope>NUCLEOTIDE SEQUENCE [LARGE SCALE GENOMIC DNA]</scope>
    <source>
        <strain evidence="3">DSM 45419</strain>
    </source>
</reference>
<sequence>MTSTDPGAGPVGPRPDPAQPVPAPQGPWAPPQQPGAWIPLQDGAYSVPGSAPGRAKTWLRVGAPIAVAGVVGLGSLGGWLGWGDPEVDDCVQMVGATSFDVVDCGSSDAEYRVVGIEDEEMDYPAFMADPDVCTGFESTEVALWIGGLETEPGTVFCAEPTGAGGL</sequence>
<feature type="region of interest" description="Disordered" evidence="1">
    <location>
        <begin position="1"/>
        <end position="35"/>
    </location>
</feature>
<gene>
    <name evidence="2" type="ORF">SAMN05660642_01792</name>
</gene>
<dbReference type="Proteomes" id="UP000198680">
    <property type="component" value="Unassembled WGS sequence"/>
</dbReference>
<evidence type="ECO:0000313" key="3">
    <source>
        <dbReference type="Proteomes" id="UP000198680"/>
    </source>
</evidence>
<protein>
    <submittedName>
        <fullName evidence="2">Uncharacterized protein</fullName>
    </submittedName>
</protein>
<dbReference type="AlphaFoldDB" id="A0A1G9R6F2"/>